<evidence type="ECO:0000313" key="9">
    <source>
        <dbReference type="EMBL" id="CAE6967028.1"/>
    </source>
</evidence>
<dbReference type="SUPFAM" id="SSF144091">
    <property type="entry name" value="Rhomboid-like"/>
    <property type="match status" value="1"/>
</dbReference>
<protein>
    <recommendedName>
        <fullName evidence="7">Derlin</fullName>
    </recommendedName>
</protein>
<evidence type="ECO:0000256" key="5">
    <source>
        <dbReference type="ARBA" id="ARBA00022989"/>
    </source>
</evidence>
<keyword evidence="5 7" id="KW-1133">Transmembrane helix</keyword>
<keyword evidence="3 7" id="KW-0812">Transmembrane</keyword>
<name>A0A812HYF0_9DINO</name>
<dbReference type="EMBL" id="CAJNDS010000127">
    <property type="protein sequence ID" value="CAE6967028.1"/>
    <property type="molecule type" value="Genomic_DNA"/>
</dbReference>
<evidence type="ECO:0000256" key="1">
    <source>
        <dbReference type="ARBA" id="ARBA00004477"/>
    </source>
</evidence>
<feature type="transmembrane region" description="Helical" evidence="7">
    <location>
        <begin position="14"/>
        <end position="35"/>
    </location>
</feature>
<evidence type="ECO:0000313" key="10">
    <source>
        <dbReference type="Proteomes" id="UP000604046"/>
    </source>
</evidence>
<sequence length="244" mass="27826">MENTPEQWYKNLPILTRVLLTVIFGVTVLVQLEFLNPGLLFLNWPMIINKLQVWRLLTPALFFGTFSFQFLLQMYFFTSFSSKLEQNEVFSQPGDYLFFLLAQILLLDVISLALMWPSGFPTLGPPLVFAILYYWSRREPYARLSFFSFTIQGYQFPFALIFFQLLIGGNIWMDLLGLASGHIYYFLAEVVPQEYGYVLVKTPAFLSNFMARYTAQGVAANRAAAPARPQPTNFGGGGQRLGGN</sequence>
<evidence type="ECO:0000256" key="6">
    <source>
        <dbReference type="ARBA" id="ARBA00023136"/>
    </source>
</evidence>
<evidence type="ECO:0000256" key="2">
    <source>
        <dbReference type="ARBA" id="ARBA00008917"/>
    </source>
</evidence>
<dbReference type="OrthoDB" id="1716531at2759"/>
<evidence type="ECO:0000256" key="4">
    <source>
        <dbReference type="ARBA" id="ARBA00022824"/>
    </source>
</evidence>
<evidence type="ECO:0000256" key="3">
    <source>
        <dbReference type="ARBA" id="ARBA00022692"/>
    </source>
</evidence>
<comment type="similarity">
    <text evidence="2 7">Belongs to the derlin family.</text>
</comment>
<dbReference type="GO" id="GO:0006950">
    <property type="term" value="P:response to stress"/>
    <property type="evidence" value="ECO:0007669"/>
    <property type="project" value="UniProtKB-ARBA"/>
</dbReference>
<dbReference type="Pfam" id="PF04511">
    <property type="entry name" value="DER1"/>
    <property type="match status" value="1"/>
</dbReference>
<dbReference type="Gene3D" id="1.20.1540.10">
    <property type="entry name" value="Rhomboid-like"/>
    <property type="match status" value="1"/>
</dbReference>
<accession>A0A812HYF0</accession>
<dbReference type="Proteomes" id="UP000604046">
    <property type="component" value="Unassembled WGS sequence"/>
</dbReference>
<dbReference type="AlphaFoldDB" id="A0A812HYF0"/>
<keyword evidence="6 7" id="KW-0472">Membrane</keyword>
<comment type="function">
    <text evidence="7">May be involved in the degradation of misfolded endoplasmic reticulum (ER) luminal proteins.</text>
</comment>
<organism evidence="9 10">
    <name type="scientific">Symbiodinium natans</name>
    <dbReference type="NCBI Taxonomy" id="878477"/>
    <lineage>
        <taxon>Eukaryota</taxon>
        <taxon>Sar</taxon>
        <taxon>Alveolata</taxon>
        <taxon>Dinophyceae</taxon>
        <taxon>Suessiales</taxon>
        <taxon>Symbiodiniaceae</taxon>
        <taxon>Symbiodinium</taxon>
    </lineage>
</organism>
<proteinExistence type="inferred from homology"/>
<keyword evidence="10" id="KW-1185">Reference proteome</keyword>
<feature type="transmembrane region" description="Helical" evidence="7">
    <location>
        <begin position="56"/>
        <end position="76"/>
    </location>
</feature>
<comment type="caution">
    <text evidence="9">The sequence shown here is derived from an EMBL/GenBank/DDBJ whole genome shotgun (WGS) entry which is preliminary data.</text>
</comment>
<dbReference type="InterPro" id="IPR007599">
    <property type="entry name" value="DER1"/>
</dbReference>
<feature type="compositionally biased region" description="Gly residues" evidence="8">
    <location>
        <begin position="234"/>
        <end position="244"/>
    </location>
</feature>
<feature type="transmembrane region" description="Helical" evidence="7">
    <location>
        <begin position="96"/>
        <end position="114"/>
    </location>
</feature>
<dbReference type="InterPro" id="IPR035952">
    <property type="entry name" value="Rhomboid-like_sf"/>
</dbReference>
<comment type="subcellular location">
    <subcellularLocation>
        <location evidence="1 7">Endoplasmic reticulum membrane</location>
        <topology evidence="1 7">Multi-pass membrane protein</topology>
    </subcellularLocation>
</comment>
<reference evidence="9" key="1">
    <citation type="submission" date="2021-02" db="EMBL/GenBank/DDBJ databases">
        <authorList>
            <person name="Dougan E. K."/>
            <person name="Rhodes N."/>
            <person name="Thang M."/>
            <person name="Chan C."/>
        </authorList>
    </citation>
    <scope>NUCLEOTIDE SEQUENCE</scope>
</reference>
<feature type="region of interest" description="Disordered" evidence="8">
    <location>
        <begin position="224"/>
        <end position="244"/>
    </location>
</feature>
<gene>
    <name evidence="9" type="primary">DER2.2</name>
    <name evidence="9" type="ORF">SNAT2548_LOCUS2250</name>
</gene>
<keyword evidence="4 7" id="KW-0256">Endoplasmic reticulum</keyword>
<evidence type="ECO:0000256" key="7">
    <source>
        <dbReference type="RuleBase" id="RU363059"/>
    </source>
</evidence>
<dbReference type="PANTHER" id="PTHR11009">
    <property type="entry name" value="DER1-LIKE PROTEIN, DERLIN"/>
    <property type="match status" value="1"/>
</dbReference>
<dbReference type="GO" id="GO:0005789">
    <property type="term" value="C:endoplasmic reticulum membrane"/>
    <property type="evidence" value="ECO:0007669"/>
    <property type="project" value="UniProtKB-SubCell"/>
</dbReference>
<evidence type="ECO:0000256" key="8">
    <source>
        <dbReference type="SAM" id="MobiDB-lite"/>
    </source>
</evidence>
<feature type="transmembrane region" description="Helical" evidence="7">
    <location>
        <begin position="119"/>
        <end position="136"/>
    </location>
</feature>